<protein>
    <submittedName>
        <fullName evidence="3">Uncharacterized protein</fullName>
    </submittedName>
</protein>
<evidence type="ECO:0000256" key="2">
    <source>
        <dbReference type="SAM" id="MobiDB-lite"/>
    </source>
</evidence>
<accession>A0A7I7K8F4</accession>
<keyword evidence="4" id="KW-1185">Reference proteome</keyword>
<sequence>MTNPLRAGAVTVAAVALAIGLSACGSSDESADGNSPTTTAETTSAPADAPTTTTESAAPATTLDDYIAENNLVRTPVLPGDPGAPTIELPTPQGWVDMGPNAPEGAYLALETADETAPAGDPATIVARVFKLTGNVDPATVLEVAPNQLRTLPEFEGPETAQTGELSGFDATTIGGLYVREGVPRMIAQKTVAIPGADGLFVLQIDAEGTEEQAAALMDGTQAIDDETRITP</sequence>
<dbReference type="OrthoDB" id="3826775at2"/>
<feature type="compositionally biased region" description="Polar residues" evidence="2">
    <location>
        <begin position="24"/>
        <end position="34"/>
    </location>
</feature>
<dbReference type="EMBL" id="AP022563">
    <property type="protein sequence ID" value="BBX20470.1"/>
    <property type="molecule type" value="Genomic_DNA"/>
</dbReference>
<feature type="compositionally biased region" description="Low complexity" evidence="2">
    <location>
        <begin position="35"/>
        <end position="59"/>
    </location>
</feature>
<dbReference type="PROSITE" id="PS51257">
    <property type="entry name" value="PROKAR_LIPOPROTEIN"/>
    <property type="match status" value="1"/>
</dbReference>
<reference evidence="3 4" key="1">
    <citation type="journal article" date="2019" name="Emerg. Microbes Infect.">
        <title>Comprehensive subspecies identification of 175 nontuberculous mycobacteria species based on 7547 genomic profiles.</title>
        <authorList>
            <person name="Matsumoto Y."/>
            <person name="Kinjo T."/>
            <person name="Motooka D."/>
            <person name="Nabeya D."/>
            <person name="Jung N."/>
            <person name="Uechi K."/>
            <person name="Horii T."/>
            <person name="Iida T."/>
            <person name="Fujita J."/>
            <person name="Nakamura S."/>
        </authorList>
    </citation>
    <scope>NUCLEOTIDE SEQUENCE [LARGE SCALE GENOMIC DNA]</scope>
    <source>
        <strain evidence="3 4">JCM 6396</strain>
    </source>
</reference>
<dbReference type="RefSeq" id="WP_098002725.1">
    <property type="nucleotide sequence ID" value="NZ_AP022563.1"/>
</dbReference>
<evidence type="ECO:0000313" key="4">
    <source>
        <dbReference type="Proteomes" id="UP000467006"/>
    </source>
</evidence>
<dbReference type="KEGG" id="mdu:MDUV_53300"/>
<dbReference type="Gene3D" id="3.40.1000.10">
    <property type="entry name" value="Mog1/PsbP, alpha/beta/alpha sandwich"/>
    <property type="match status" value="1"/>
</dbReference>
<dbReference type="AlphaFoldDB" id="A0A7I7K8F4"/>
<dbReference type="InterPro" id="IPR019674">
    <property type="entry name" value="Lipoprotein_LpqN/LpqT-like"/>
</dbReference>
<organism evidence="3 4">
    <name type="scientific">Mycolicibacterium duvalii</name>
    <dbReference type="NCBI Taxonomy" id="39688"/>
    <lineage>
        <taxon>Bacteria</taxon>
        <taxon>Bacillati</taxon>
        <taxon>Actinomycetota</taxon>
        <taxon>Actinomycetes</taxon>
        <taxon>Mycobacteriales</taxon>
        <taxon>Mycobacteriaceae</taxon>
        <taxon>Mycolicibacterium</taxon>
    </lineage>
</organism>
<feature type="region of interest" description="Disordered" evidence="2">
    <location>
        <begin position="24"/>
        <end position="59"/>
    </location>
</feature>
<dbReference type="Pfam" id="PF10738">
    <property type="entry name" value="Lpp-LpqN"/>
    <property type="match status" value="1"/>
</dbReference>
<name>A0A7I7K8F4_9MYCO</name>
<keyword evidence="1" id="KW-0732">Signal</keyword>
<evidence type="ECO:0000256" key="1">
    <source>
        <dbReference type="ARBA" id="ARBA00022729"/>
    </source>
</evidence>
<dbReference type="Proteomes" id="UP000467006">
    <property type="component" value="Chromosome"/>
</dbReference>
<gene>
    <name evidence="3" type="ORF">MDUV_53300</name>
</gene>
<proteinExistence type="predicted"/>
<evidence type="ECO:0000313" key="3">
    <source>
        <dbReference type="EMBL" id="BBX20470.1"/>
    </source>
</evidence>